<dbReference type="InterPro" id="IPR026791">
    <property type="entry name" value="DOCK"/>
</dbReference>
<evidence type="ECO:0000256" key="1">
    <source>
        <dbReference type="PROSITE-ProRule" id="PRU00984"/>
    </source>
</evidence>
<dbReference type="Gene3D" id="1.20.58.740">
    <property type="match status" value="1"/>
</dbReference>
<reference evidence="4" key="1">
    <citation type="journal article" date="2023" name="G3 (Bethesda)">
        <title>Whole genome assemblies of Zophobas morio and Tenebrio molitor.</title>
        <authorList>
            <person name="Kaur S."/>
            <person name="Stinson S.A."/>
            <person name="diCenzo G.C."/>
        </authorList>
    </citation>
    <scope>NUCLEOTIDE SEQUENCE</scope>
    <source>
        <strain evidence="4">QUZm001</strain>
    </source>
</reference>
<accession>A0AA38HI38</accession>
<keyword evidence="2" id="KW-0472">Membrane</keyword>
<dbReference type="InterPro" id="IPR043162">
    <property type="entry name" value="DOCK_C_lobe_C"/>
</dbReference>
<dbReference type="Proteomes" id="UP001168821">
    <property type="component" value="Unassembled WGS sequence"/>
</dbReference>
<proteinExistence type="inferred from homology"/>
<dbReference type="InterPro" id="IPR046770">
    <property type="entry name" value="DOCKER_Lobe_B"/>
</dbReference>
<sequence length="414" mass="48025">MTRARFTQVLRTKKVACSCSAIVALCSLYVAFIFKVSPVVLSFLSKASVYSSRVAGQPSRRYYATAFALNCAYEHFLQADLYELVLKIGKIHIALLEKDRMYEWMKVVYLAMADTTDSVISANKDKRLLGTYFRVRFRGPAFTEMSEKEFIYKEPKITPLADITLRLEKFYKNKLGTSAFEIYQEANELESAKLDLKKNYIQITHVQPYFDEIEDRNRMGEFERSIHLKQFVYDAPFTPGGKAHGLLHEQYKRRTIMQTSHYFPYLKRRITVVSRESFDLEPLAVALEEIQKKCNELSAVTTTFPVNIKLLQLVLQGTVSVSVNAGPMAIAKTFLGNELKINYDPQKQRKLRRLFKNLVSYCQTVSLILSFKRVDISLHFRQFSLTFRTPLRIRRCIRKFHKVGLNMVVVIFLQ</sequence>
<keyword evidence="2" id="KW-1133">Transmembrane helix</keyword>
<dbReference type="PANTHER" id="PTHR23317:SF26">
    <property type="entry name" value="ZIZIMIN, ISOFORM K"/>
    <property type="match status" value="1"/>
</dbReference>
<dbReference type="EMBL" id="JALNTZ010001574">
    <property type="protein sequence ID" value="KAJ3625341.1"/>
    <property type="molecule type" value="Genomic_DNA"/>
</dbReference>
<keyword evidence="2" id="KW-0812">Transmembrane</keyword>
<gene>
    <name evidence="4" type="ORF">Zmor_004330</name>
</gene>
<feature type="transmembrane region" description="Helical" evidence="2">
    <location>
        <begin position="21"/>
        <end position="44"/>
    </location>
</feature>
<name>A0AA38HI38_9CUCU</name>
<organism evidence="4 5">
    <name type="scientific">Zophobas morio</name>
    <dbReference type="NCBI Taxonomy" id="2755281"/>
    <lineage>
        <taxon>Eukaryota</taxon>
        <taxon>Metazoa</taxon>
        <taxon>Ecdysozoa</taxon>
        <taxon>Arthropoda</taxon>
        <taxon>Hexapoda</taxon>
        <taxon>Insecta</taxon>
        <taxon>Pterygota</taxon>
        <taxon>Neoptera</taxon>
        <taxon>Endopterygota</taxon>
        <taxon>Coleoptera</taxon>
        <taxon>Polyphaga</taxon>
        <taxon>Cucujiformia</taxon>
        <taxon>Tenebrionidae</taxon>
        <taxon>Zophobas</taxon>
    </lineage>
</organism>
<dbReference type="Pfam" id="PF20421">
    <property type="entry name" value="DHR-2_Lobe_C"/>
    <property type="match status" value="1"/>
</dbReference>
<dbReference type="PROSITE" id="PS51651">
    <property type="entry name" value="DOCKER"/>
    <property type="match status" value="1"/>
</dbReference>
<dbReference type="GO" id="GO:0007264">
    <property type="term" value="P:small GTPase-mediated signal transduction"/>
    <property type="evidence" value="ECO:0007669"/>
    <property type="project" value="InterPro"/>
</dbReference>
<evidence type="ECO:0000259" key="3">
    <source>
        <dbReference type="PROSITE" id="PS51651"/>
    </source>
</evidence>
<dbReference type="InterPro" id="IPR046773">
    <property type="entry name" value="DOCKER_Lobe_C"/>
</dbReference>
<protein>
    <recommendedName>
        <fullName evidence="3">DOCKER domain-containing protein</fullName>
    </recommendedName>
</protein>
<keyword evidence="5" id="KW-1185">Reference proteome</keyword>
<dbReference type="AlphaFoldDB" id="A0AA38HI38"/>
<evidence type="ECO:0000313" key="4">
    <source>
        <dbReference type="EMBL" id="KAJ3625341.1"/>
    </source>
</evidence>
<evidence type="ECO:0000313" key="5">
    <source>
        <dbReference type="Proteomes" id="UP001168821"/>
    </source>
</evidence>
<dbReference type="PANTHER" id="PTHR23317">
    <property type="entry name" value="DEDICATOR OF CYTOKINESIS DOCK"/>
    <property type="match status" value="1"/>
</dbReference>
<comment type="similarity">
    <text evidence="1">Belongs to the DOCK family.</text>
</comment>
<dbReference type="GO" id="GO:0005085">
    <property type="term" value="F:guanyl-nucleotide exchange factor activity"/>
    <property type="evidence" value="ECO:0007669"/>
    <property type="project" value="InterPro"/>
</dbReference>
<dbReference type="Pfam" id="PF20422">
    <property type="entry name" value="DHR-2_Lobe_B"/>
    <property type="match status" value="1"/>
</dbReference>
<dbReference type="InterPro" id="IPR027357">
    <property type="entry name" value="DOCKER_dom"/>
</dbReference>
<evidence type="ECO:0000256" key="2">
    <source>
        <dbReference type="SAM" id="Phobius"/>
    </source>
</evidence>
<comment type="caution">
    <text evidence="4">The sequence shown here is derived from an EMBL/GenBank/DDBJ whole genome shotgun (WGS) entry which is preliminary data.</text>
</comment>
<feature type="domain" description="DOCKER" evidence="3">
    <location>
        <begin position="1"/>
        <end position="407"/>
    </location>
</feature>